<feature type="compositionally biased region" description="Polar residues" evidence="1">
    <location>
        <begin position="1"/>
        <end position="24"/>
    </location>
</feature>
<accession>A0A0C9YRH3</accession>
<gene>
    <name evidence="2" type="ORF">PISMIDRAFT_15819</name>
</gene>
<evidence type="ECO:0000313" key="2">
    <source>
        <dbReference type="EMBL" id="KIK16434.1"/>
    </source>
</evidence>
<reference evidence="3" key="2">
    <citation type="submission" date="2015-01" db="EMBL/GenBank/DDBJ databases">
        <title>Evolutionary Origins and Diversification of the Mycorrhizal Mutualists.</title>
        <authorList>
            <consortium name="DOE Joint Genome Institute"/>
            <consortium name="Mycorrhizal Genomics Consortium"/>
            <person name="Kohler A."/>
            <person name="Kuo A."/>
            <person name="Nagy L.G."/>
            <person name="Floudas D."/>
            <person name="Copeland A."/>
            <person name="Barry K.W."/>
            <person name="Cichocki N."/>
            <person name="Veneault-Fourrey C."/>
            <person name="LaButti K."/>
            <person name="Lindquist E.A."/>
            <person name="Lipzen A."/>
            <person name="Lundell T."/>
            <person name="Morin E."/>
            <person name="Murat C."/>
            <person name="Riley R."/>
            <person name="Ohm R."/>
            <person name="Sun H."/>
            <person name="Tunlid A."/>
            <person name="Henrissat B."/>
            <person name="Grigoriev I.V."/>
            <person name="Hibbett D.S."/>
            <person name="Martin F."/>
        </authorList>
    </citation>
    <scope>NUCLEOTIDE SEQUENCE [LARGE SCALE GENOMIC DNA]</scope>
    <source>
        <strain evidence="3">441</strain>
    </source>
</reference>
<feature type="compositionally biased region" description="Basic and acidic residues" evidence="1">
    <location>
        <begin position="39"/>
        <end position="72"/>
    </location>
</feature>
<reference evidence="2 3" key="1">
    <citation type="submission" date="2014-04" db="EMBL/GenBank/DDBJ databases">
        <authorList>
            <consortium name="DOE Joint Genome Institute"/>
            <person name="Kuo A."/>
            <person name="Kohler A."/>
            <person name="Costa M.D."/>
            <person name="Nagy L.G."/>
            <person name="Floudas D."/>
            <person name="Copeland A."/>
            <person name="Barry K.W."/>
            <person name="Cichocki N."/>
            <person name="Veneault-Fourrey C."/>
            <person name="LaButti K."/>
            <person name="Lindquist E.A."/>
            <person name="Lipzen A."/>
            <person name="Lundell T."/>
            <person name="Morin E."/>
            <person name="Murat C."/>
            <person name="Sun H."/>
            <person name="Tunlid A."/>
            <person name="Henrissat B."/>
            <person name="Grigoriev I.V."/>
            <person name="Hibbett D.S."/>
            <person name="Martin F."/>
            <person name="Nordberg H.P."/>
            <person name="Cantor M.N."/>
            <person name="Hua S.X."/>
        </authorList>
    </citation>
    <scope>NUCLEOTIDE SEQUENCE [LARGE SCALE GENOMIC DNA]</scope>
    <source>
        <strain evidence="2 3">441</strain>
    </source>
</reference>
<dbReference type="HOGENOM" id="CLU_2723134_0_0_1"/>
<evidence type="ECO:0000256" key="1">
    <source>
        <dbReference type="SAM" id="MobiDB-lite"/>
    </source>
</evidence>
<dbReference type="Proteomes" id="UP000054018">
    <property type="component" value="Unassembled WGS sequence"/>
</dbReference>
<protein>
    <submittedName>
        <fullName evidence="2">Uncharacterized protein</fullName>
    </submittedName>
</protein>
<sequence>MSQQPQGMSLQTTAAPSWDWTQVPNKELEALMDNSKGTEQAKEAERDRQEALKKEEEHQKAEEEHLAQEQAE</sequence>
<dbReference type="OrthoDB" id="10612193at2759"/>
<feature type="region of interest" description="Disordered" evidence="1">
    <location>
        <begin position="1"/>
        <end position="72"/>
    </location>
</feature>
<dbReference type="AlphaFoldDB" id="A0A0C9YRH3"/>
<evidence type="ECO:0000313" key="3">
    <source>
        <dbReference type="Proteomes" id="UP000054018"/>
    </source>
</evidence>
<dbReference type="EMBL" id="KN833857">
    <property type="protein sequence ID" value="KIK16434.1"/>
    <property type="molecule type" value="Genomic_DNA"/>
</dbReference>
<organism evidence="2 3">
    <name type="scientific">Pisolithus microcarpus 441</name>
    <dbReference type="NCBI Taxonomy" id="765257"/>
    <lineage>
        <taxon>Eukaryota</taxon>
        <taxon>Fungi</taxon>
        <taxon>Dikarya</taxon>
        <taxon>Basidiomycota</taxon>
        <taxon>Agaricomycotina</taxon>
        <taxon>Agaricomycetes</taxon>
        <taxon>Agaricomycetidae</taxon>
        <taxon>Boletales</taxon>
        <taxon>Sclerodermatineae</taxon>
        <taxon>Pisolithaceae</taxon>
        <taxon>Pisolithus</taxon>
    </lineage>
</organism>
<proteinExistence type="predicted"/>
<keyword evidence="3" id="KW-1185">Reference proteome</keyword>
<name>A0A0C9YRH3_9AGAM</name>